<sequence length="214" mass="23462">MLSFHINVLNKSAYKSSCVLMRVDITQQKETGAVSTILRPTITTAGLEAVFNAQKNGFQAKISKVGLGTGNYTPDQGRRQLQQEVHRIMVASGEDKGNAQIHMSVIDDTDHNFWVNEVGFYIESEANGQTQEVLFAVYSSPDRPIAYKSAEVDLLLAFDLVLTGVPADAVTIVDNGVNLNILIAPELAKLGAAQINNMTRHLKQKFELMDKGIL</sequence>
<dbReference type="Pfam" id="PF12571">
    <property type="entry name" value="Phage_tail_fib"/>
    <property type="match status" value="1"/>
</dbReference>
<evidence type="ECO:0000259" key="1">
    <source>
        <dbReference type="Pfam" id="PF12571"/>
    </source>
</evidence>
<proteinExistence type="predicted"/>
<reference evidence="2 3" key="1">
    <citation type="submission" date="2015-06" db="EMBL/GenBank/DDBJ databases">
        <authorList>
            <person name="Xie B.-B."/>
            <person name="Rong J.-C."/>
            <person name="Qin Q.-L."/>
            <person name="Zhang Y.-Z."/>
        </authorList>
    </citation>
    <scope>NUCLEOTIDE SEQUENCE [LARGE SCALE GENOMIC DNA]</scope>
    <source>
        <strain evidence="2 3">JCM 20779</strain>
    </source>
</reference>
<evidence type="ECO:0000313" key="3">
    <source>
        <dbReference type="Proteomes" id="UP000016521"/>
    </source>
</evidence>
<feature type="domain" description="Phage tail fibre protein N-terminal" evidence="1">
    <location>
        <begin position="41"/>
        <end position="123"/>
    </location>
</feature>
<dbReference type="InterPro" id="IPR022225">
    <property type="entry name" value="Phage_tail_fibre_N"/>
</dbReference>
<protein>
    <recommendedName>
        <fullName evidence="1">Phage tail fibre protein N-terminal domain-containing protein</fullName>
    </recommendedName>
</protein>
<accession>A0ABN5C9R5</accession>
<gene>
    <name evidence="2" type="ORF">PPIS_a0266</name>
</gene>
<name>A0ABN5C9R5_PSEO7</name>
<evidence type="ECO:0000313" key="2">
    <source>
        <dbReference type="EMBL" id="ATD05600.1"/>
    </source>
</evidence>
<organism evidence="2 3">
    <name type="scientific">Pseudoalteromonas piscicida</name>
    <dbReference type="NCBI Taxonomy" id="43662"/>
    <lineage>
        <taxon>Bacteria</taxon>
        <taxon>Pseudomonadati</taxon>
        <taxon>Pseudomonadota</taxon>
        <taxon>Gammaproteobacteria</taxon>
        <taxon>Alteromonadales</taxon>
        <taxon>Pseudoalteromonadaceae</taxon>
        <taxon>Pseudoalteromonas</taxon>
    </lineage>
</organism>
<dbReference type="EMBL" id="CP011924">
    <property type="protein sequence ID" value="ATD05600.1"/>
    <property type="molecule type" value="Genomic_DNA"/>
</dbReference>
<keyword evidence="3" id="KW-1185">Reference proteome</keyword>
<dbReference type="Proteomes" id="UP000016521">
    <property type="component" value="Chromosome I"/>
</dbReference>